<dbReference type="STRING" id="150033.RV14_GL001582"/>
<protein>
    <recommendedName>
        <fullName evidence="3">Helix-turn-helix domain-containing protein</fullName>
    </recommendedName>
</protein>
<evidence type="ECO:0008006" key="3">
    <source>
        <dbReference type="Google" id="ProtNLM"/>
    </source>
</evidence>
<evidence type="ECO:0000313" key="2">
    <source>
        <dbReference type="Proteomes" id="UP000182152"/>
    </source>
</evidence>
<evidence type="ECO:0000313" key="1">
    <source>
        <dbReference type="EMBL" id="OJG77349.1"/>
    </source>
</evidence>
<comment type="caution">
    <text evidence="1">The sequence shown here is derived from an EMBL/GenBank/DDBJ whole genome shotgun (WGS) entry which is preliminary data.</text>
</comment>
<organism evidence="1 2">
    <name type="scientific">Enterococcus ratti</name>
    <dbReference type="NCBI Taxonomy" id="150033"/>
    <lineage>
        <taxon>Bacteria</taxon>
        <taxon>Bacillati</taxon>
        <taxon>Bacillota</taxon>
        <taxon>Bacilli</taxon>
        <taxon>Lactobacillales</taxon>
        <taxon>Enterococcaceae</taxon>
        <taxon>Enterococcus</taxon>
    </lineage>
</organism>
<sequence>MGMIISQEIGKKGGVEMTVAEPQKLQLEVSHTLAKEQLNGIYQGIYQTMLQAIEDARRDSELDRDLMMSKAECQRFLNVSSDYFEELLAMGLPQGRTLSSRKVVYSKRQIRAWLLENDL</sequence>
<keyword evidence="2" id="KW-1185">Reference proteome</keyword>
<reference evidence="1 2" key="1">
    <citation type="submission" date="2014-12" db="EMBL/GenBank/DDBJ databases">
        <title>Draft genome sequences of 29 type strains of Enterococci.</title>
        <authorList>
            <person name="Zhong Z."/>
            <person name="Sun Z."/>
            <person name="Liu W."/>
            <person name="Zhang W."/>
            <person name="Zhang H."/>
        </authorList>
    </citation>
    <scope>NUCLEOTIDE SEQUENCE [LARGE SCALE GENOMIC DNA]</scope>
    <source>
        <strain evidence="1 2">DSM 15687</strain>
    </source>
</reference>
<proteinExistence type="predicted"/>
<gene>
    <name evidence="1" type="ORF">RV14_GL001582</name>
</gene>
<dbReference type="AlphaFoldDB" id="A0A1L8W8I4"/>
<dbReference type="Proteomes" id="UP000182152">
    <property type="component" value="Unassembled WGS sequence"/>
</dbReference>
<accession>A0A1L8W8I4</accession>
<name>A0A1L8W8I4_9ENTE</name>
<dbReference type="EMBL" id="JXLB01000036">
    <property type="protein sequence ID" value="OJG77349.1"/>
    <property type="molecule type" value="Genomic_DNA"/>
</dbReference>